<evidence type="ECO:0000256" key="1">
    <source>
        <dbReference type="ARBA" id="ARBA00007951"/>
    </source>
</evidence>
<dbReference type="Gene3D" id="3.20.20.80">
    <property type="entry name" value="Glycosidases"/>
    <property type="match status" value="1"/>
</dbReference>
<accession>A0ABR7E4T3</accession>
<keyword evidence="8" id="KW-1185">Reference proteome</keyword>
<dbReference type="SMART" id="SM00812">
    <property type="entry name" value="Alpha_L_fucos"/>
    <property type="match status" value="1"/>
</dbReference>
<name>A0ABR7E4T3_9BACT</name>
<gene>
    <name evidence="7" type="ORF">H8S77_15815</name>
</gene>
<evidence type="ECO:0000256" key="2">
    <source>
        <dbReference type="ARBA" id="ARBA00012662"/>
    </source>
</evidence>
<dbReference type="Pfam" id="PF00754">
    <property type="entry name" value="F5_F8_type_C"/>
    <property type="match status" value="1"/>
</dbReference>
<dbReference type="Pfam" id="PF22633">
    <property type="entry name" value="F5_F8_type_C_2"/>
    <property type="match status" value="1"/>
</dbReference>
<dbReference type="InterPro" id="IPR000421">
    <property type="entry name" value="FA58C"/>
</dbReference>
<dbReference type="InterPro" id="IPR000933">
    <property type="entry name" value="Glyco_hydro_29"/>
</dbReference>
<dbReference type="Pfam" id="PF01120">
    <property type="entry name" value="Alpha_L_fucos"/>
    <property type="match status" value="1"/>
</dbReference>
<evidence type="ECO:0000256" key="4">
    <source>
        <dbReference type="ARBA" id="ARBA00022801"/>
    </source>
</evidence>
<dbReference type="PANTHER" id="PTHR10030">
    <property type="entry name" value="ALPHA-L-FUCOSIDASE"/>
    <property type="match status" value="1"/>
</dbReference>
<reference evidence="7 8" key="1">
    <citation type="submission" date="2020-08" db="EMBL/GenBank/DDBJ databases">
        <title>Genome public.</title>
        <authorList>
            <person name="Liu C."/>
            <person name="Sun Q."/>
        </authorList>
    </citation>
    <scope>NUCLEOTIDE SEQUENCE [LARGE SCALE GENOMIC DNA]</scope>
    <source>
        <strain evidence="7 8">BX2</strain>
    </source>
</reference>
<evidence type="ECO:0000256" key="5">
    <source>
        <dbReference type="ARBA" id="ARBA00023295"/>
    </source>
</evidence>
<sequence>MKKDCLLLVLIALFNLTGCEQPKAPEAYGPVPTEAQLKWQELERYAFIHFSMNTFTDMEWGYGDKDPQLFNPSELDCRQWCRLFKDAGMKGVILTAKHHDGFCLWPSAYTDYGVKQSPWRNGNGDLVRELADACKEYGLKLGIYLSPWDRNHKEYGTEAYITYFRNQLNELLTNYGDIFEVWFDGANGGSGYYGGADETRSVDRKTYYDWPGTNQLVKKLQPDAVIFSDAGPDVRWCGNEAGWVGETNWSTLRREEVWPGWPHYQQLQNGHEDGSYWVPAEVNVSIRPGWFYHEDQDEQVKTVDQLLDVYYHSVGRNATWNLNIPIDKRGLVHPTDSAVLMEVAKILQNNFKENLALQAEVRASNVRGKDFAAAHLIDGNKDSYWATDDEVTSASVEFDFKVPTAINQFLVQEYIRLGQRVKAFTLEAFVGDEWQVVATGSTIGYKRILRFPTVETQKLRFTINDAKACPLLSNVEIYRGEEKNIKTSEEQATLHSGQEKSEWKVLSKGITPSDYLLDGNYQTVYRQAERSIVVDLTNKLGVKGFQYLPNTEIGSDGLIFEYKFEVSEDGKEWQAVKEGEFSNIQNNPVLQTVSFESVQARYVKLSARSVVNDAPTIECAELDVVIE</sequence>
<keyword evidence="4" id="KW-0378">Hydrolase</keyword>
<dbReference type="InterPro" id="IPR017853">
    <property type="entry name" value="GH"/>
</dbReference>
<evidence type="ECO:0000256" key="3">
    <source>
        <dbReference type="ARBA" id="ARBA00022729"/>
    </source>
</evidence>
<dbReference type="PANTHER" id="PTHR10030:SF37">
    <property type="entry name" value="ALPHA-L-FUCOSIDASE-RELATED"/>
    <property type="match status" value="1"/>
</dbReference>
<organism evidence="7 8">
    <name type="scientific">Parabacteroides segnis</name>
    <dbReference type="NCBI Taxonomy" id="2763058"/>
    <lineage>
        <taxon>Bacteria</taxon>
        <taxon>Pseudomonadati</taxon>
        <taxon>Bacteroidota</taxon>
        <taxon>Bacteroidia</taxon>
        <taxon>Bacteroidales</taxon>
        <taxon>Tannerellaceae</taxon>
        <taxon>Parabacteroides</taxon>
    </lineage>
</organism>
<protein>
    <recommendedName>
        <fullName evidence="2">alpha-L-fucosidase</fullName>
        <ecNumber evidence="2">3.2.1.51</ecNumber>
    </recommendedName>
</protein>
<evidence type="ECO:0000259" key="6">
    <source>
        <dbReference type="PROSITE" id="PS50022"/>
    </source>
</evidence>
<dbReference type="SUPFAM" id="SSF51445">
    <property type="entry name" value="(Trans)glycosidases"/>
    <property type="match status" value="1"/>
</dbReference>
<comment type="caution">
    <text evidence="7">The sequence shown here is derived from an EMBL/GenBank/DDBJ whole genome shotgun (WGS) entry which is preliminary data.</text>
</comment>
<dbReference type="RefSeq" id="WP_186960236.1">
    <property type="nucleotide sequence ID" value="NZ_JACOOI010000017.1"/>
</dbReference>
<dbReference type="EC" id="3.2.1.51" evidence="2"/>
<feature type="domain" description="F5/8 type C" evidence="6">
    <location>
        <begin position="456"/>
        <end position="627"/>
    </location>
</feature>
<dbReference type="InterPro" id="IPR057739">
    <property type="entry name" value="Glyco_hydro_29_N"/>
</dbReference>
<evidence type="ECO:0000313" key="7">
    <source>
        <dbReference type="EMBL" id="MBC5644346.1"/>
    </source>
</evidence>
<dbReference type="Proteomes" id="UP000644010">
    <property type="component" value="Unassembled WGS sequence"/>
</dbReference>
<proteinExistence type="inferred from homology"/>
<keyword evidence="3" id="KW-0732">Signal</keyword>
<dbReference type="EMBL" id="JACOOI010000017">
    <property type="protein sequence ID" value="MBC5644346.1"/>
    <property type="molecule type" value="Genomic_DNA"/>
</dbReference>
<evidence type="ECO:0000313" key="8">
    <source>
        <dbReference type="Proteomes" id="UP000644010"/>
    </source>
</evidence>
<dbReference type="Gene3D" id="2.60.120.260">
    <property type="entry name" value="Galactose-binding domain-like"/>
    <property type="match status" value="2"/>
</dbReference>
<dbReference type="InterPro" id="IPR008979">
    <property type="entry name" value="Galactose-bd-like_sf"/>
</dbReference>
<keyword evidence="5" id="KW-0326">Glycosidase</keyword>
<comment type="similarity">
    <text evidence="1">Belongs to the glycosyl hydrolase 29 family.</text>
</comment>
<dbReference type="PROSITE" id="PS50022">
    <property type="entry name" value="FA58C_3"/>
    <property type="match status" value="1"/>
</dbReference>
<dbReference type="SUPFAM" id="SSF49785">
    <property type="entry name" value="Galactose-binding domain-like"/>
    <property type="match status" value="2"/>
</dbReference>